<feature type="domain" description="Dienelactone hydrolase" evidence="1">
    <location>
        <begin position="27"/>
        <end position="253"/>
    </location>
</feature>
<reference evidence="2" key="1">
    <citation type="submission" date="2017-04" db="EMBL/GenBank/DDBJ databases">
        <title>Genome deletions in a multicellular cyanobacterial endosymbiont for morphological adaptation in marine diatoms.</title>
        <authorList>
            <person name="Wang Y."/>
            <person name="Gao H."/>
            <person name="Li R."/>
            <person name="Xu X."/>
        </authorList>
    </citation>
    <scope>NUCLEOTIDE SEQUENCE</scope>
    <source>
        <strain evidence="2">FACHB 800</strain>
    </source>
</reference>
<dbReference type="PANTHER" id="PTHR46623:SF6">
    <property type="entry name" value="ALPHA_BETA-HYDROLASES SUPERFAMILY PROTEIN"/>
    <property type="match status" value="1"/>
</dbReference>
<dbReference type="InterPro" id="IPR029058">
    <property type="entry name" value="AB_hydrolase_fold"/>
</dbReference>
<gene>
    <name evidence="2" type="ORF">B6N60_04980</name>
</gene>
<dbReference type="GO" id="GO:0016787">
    <property type="term" value="F:hydrolase activity"/>
    <property type="evidence" value="ECO:0007669"/>
    <property type="project" value="InterPro"/>
</dbReference>
<organism evidence="2 3">
    <name type="scientific">Richelia sinica FACHB-800</name>
    <dbReference type="NCBI Taxonomy" id="1357546"/>
    <lineage>
        <taxon>Bacteria</taxon>
        <taxon>Bacillati</taxon>
        <taxon>Cyanobacteriota</taxon>
        <taxon>Cyanophyceae</taxon>
        <taxon>Nostocales</taxon>
        <taxon>Nostocaceae</taxon>
        <taxon>Richelia</taxon>
    </lineage>
</organism>
<proteinExistence type="predicted"/>
<dbReference type="AlphaFoldDB" id="A0A975Y7E8"/>
<dbReference type="Pfam" id="PF01738">
    <property type="entry name" value="DLH"/>
    <property type="match status" value="1"/>
</dbReference>
<accession>A0A975Y7E8</accession>
<dbReference type="SUPFAM" id="SSF53474">
    <property type="entry name" value="alpha/beta-Hydrolases"/>
    <property type="match status" value="1"/>
</dbReference>
<dbReference type="RefSeq" id="WP_190606427.1">
    <property type="nucleotide sequence ID" value="NZ_CP021056.1"/>
</dbReference>
<dbReference type="Gene3D" id="3.40.50.1820">
    <property type="entry name" value="alpha/beta hydrolase"/>
    <property type="match status" value="1"/>
</dbReference>
<name>A0A975Y7E8_9NOST</name>
<evidence type="ECO:0000313" key="3">
    <source>
        <dbReference type="Proteomes" id="UP000683511"/>
    </source>
</evidence>
<dbReference type="KEGG" id="rsin:B6N60_04980"/>
<dbReference type="InterPro" id="IPR051049">
    <property type="entry name" value="Dienelactone_hydrolase-like"/>
</dbReference>
<dbReference type="EMBL" id="CP021056">
    <property type="protein sequence ID" value="QXE26249.1"/>
    <property type="molecule type" value="Genomic_DNA"/>
</dbReference>
<dbReference type="PANTHER" id="PTHR46623">
    <property type="entry name" value="CARBOXYMETHYLENEBUTENOLIDASE-RELATED"/>
    <property type="match status" value="1"/>
</dbReference>
<evidence type="ECO:0000259" key="1">
    <source>
        <dbReference type="Pfam" id="PF01738"/>
    </source>
</evidence>
<protein>
    <recommendedName>
        <fullName evidence="1">Dienelactone hydrolase domain-containing protein</fullName>
    </recommendedName>
</protein>
<dbReference type="Proteomes" id="UP000683511">
    <property type="component" value="Chromosome"/>
</dbReference>
<evidence type="ECO:0000313" key="2">
    <source>
        <dbReference type="EMBL" id="QXE26249.1"/>
    </source>
</evidence>
<dbReference type="InterPro" id="IPR002925">
    <property type="entry name" value="Dienelactn_hydro"/>
</dbReference>
<sequence>MTEQALHTSTVKISLRETTSDEQNLQISAYVAQPQTPGVYPGIVVLQEIFGVNAHIRDVTDRIAKLGYVAIAPSLFERIVPGYEAGYTEADIEQGRQYAWSQTTVGELLTDIQASINYLKTIPQVKPDSFGCIGFCFGGHVAYLAATLPDIKATAAFYGAGIPTRSPGNQTPTLTRTKDIMGNIYVFFGLDDASIPPEHIHEIETELAKYNIPHRLFRYDGANHGFFCDRRASYNPKAAADAWEQVQRLFSNVLASNVLAG</sequence>
<keyword evidence="3" id="KW-1185">Reference proteome</keyword>